<reference evidence="7 8" key="1">
    <citation type="submission" date="2017-12" db="EMBL/GenBank/DDBJ databases">
        <title>Phylogenetic diversity of female urinary microbiome.</title>
        <authorList>
            <person name="Thomas-White K."/>
            <person name="Wolfe A.J."/>
        </authorList>
    </citation>
    <scope>NUCLEOTIDE SEQUENCE [LARGE SCALE GENOMIC DNA]</scope>
    <source>
        <strain evidence="7 8">UMB1298</strain>
    </source>
</reference>
<evidence type="ECO:0000256" key="4">
    <source>
        <dbReference type="ARBA" id="ARBA00022989"/>
    </source>
</evidence>
<accession>A0A2I1PBC2</accession>
<feature type="transmembrane region" description="Helical" evidence="6">
    <location>
        <begin position="67"/>
        <end position="87"/>
    </location>
</feature>
<dbReference type="GO" id="GO:0015171">
    <property type="term" value="F:amino acid transmembrane transporter activity"/>
    <property type="evidence" value="ECO:0007669"/>
    <property type="project" value="TreeGrafter"/>
</dbReference>
<name>A0A2I1PBC2_9MICO</name>
<dbReference type="OrthoDB" id="5638726at2"/>
<evidence type="ECO:0000256" key="3">
    <source>
        <dbReference type="ARBA" id="ARBA00022692"/>
    </source>
</evidence>
<dbReference type="AlphaFoldDB" id="A0A2I1PBC2"/>
<evidence type="ECO:0000313" key="7">
    <source>
        <dbReference type="EMBL" id="PKZ41936.1"/>
    </source>
</evidence>
<proteinExistence type="predicted"/>
<feature type="transmembrane region" description="Helical" evidence="6">
    <location>
        <begin position="38"/>
        <end position="61"/>
    </location>
</feature>
<comment type="caution">
    <text evidence="7">The sequence shown here is derived from an EMBL/GenBank/DDBJ whole genome shotgun (WGS) entry which is preliminary data.</text>
</comment>
<dbReference type="EMBL" id="PKIZ01000008">
    <property type="protein sequence ID" value="PKZ41936.1"/>
    <property type="molecule type" value="Genomic_DNA"/>
</dbReference>
<feature type="transmembrane region" description="Helical" evidence="6">
    <location>
        <begin position="144"/>
        <end position="165"/>
    </location>
</feature>
<evidence type="ECO:0000256" key="2">
    <source>
        <dbReference type="ARBA" id="ARBA00022475"/>
    </source>
</evidence>
<sequence>MSIVASGLVTGIGLIAAVGAQGAYLLRRGLMREHVTALVVFCALSDIVIIGASVLGIGAVIEQFPAALGVVRWVGAAFLVAFALACFRRAARPSPMVGSGGSSVGLRRALATMAAFTWLNPHLWLDTVLLGTLANGYGADGRWFYYAGLCTASVVWFTAVGYGSARLAPVFARPRSWQVLDTVVGTLMLVLGTGLVLQ</sequence>
<dbReference type="GO" id="GO:0005886">
    <property type="term" value="C:plasma membrane"/>
    <property type="evidence" value="ECO:0007669"/>
    <property type="project" value="UniProtKB-SubCell"/>
</dbReference>
<comment type="subcellular location">
    <subcellularLocation>
        <location evidence="1">Cell membrane</location>
        <topology evidence="1">Multi-pass membrane protein</topology>
    </subcellularLocation>
</comment>
<evidence type="ECO:0000313" key="8">
    <source>
        <dbReference type="Proteomes" id="UP000234206"/>
    </source>
</evidence>
<dbReference type="PANTHER" id="PTHR30086">
    <property type="entry name" value="ARGININE EXPORTER PROTEIN ARGO"/>
    <property type="match status" value="1"/>
</dbReference>
<keyword evidence="8" id="KW-1185">Reference proteome</keyword>
<dbReference type="InterPro" id="IPR001123">
    <property type="entry name" value="LeuE-type"/>
</dbReference>
<dbReference type="Proteomes" id="UP000234206">
    <property type="component" value="Unassembled WGS sequence"/>
</dbReference>
<protein>
    <submittedName>
        <fullName evidence="7">Amino acid transporter</fullName>
    </submittedName>
</protein>
<evidence type="ECO:0000256" key="1">
    <source>
        <dbReference type="ARBA" id="ARBA00004651"/>
    </source>
</evidence>
<evidence type="ECO:0000256" key="6">
    <source>
        <dbReference type="SAM" id="Phobius"/>
    </source>
</evidence>
<dbReference type="PANTHER" id="PTHR30086:SF20">
    <property type="entry name" value="ARGININE EXPORTER PROTEIN ARGO-RELATED"/>
    <property type="match status" value="1"/>
</dbReference>
<keyword evidence="2" id="KW-1003">Cell membrane</keyword>
<keyword evidence="3 6" id="KW-0812">Transmembrane</keyword>
<keyword evidence="4 6" id="KW-1133">Transmembrane helix</keyword>
<gene>
    <name evidence="7" type="ORF">CYJ76_05370</name>
</gene>
<organism evidence="7 8">
    <name type="scientific">Kytococcus schroeteri</name>
    <dbReference type="NCBI Taxonomy" id="138300"/>
    <lineage>
        <taxon>Bacteria</taxon>
        <taxon>Bacillati</taxon>
        <taxon>Actinomycetota</taxon>
        <taxon>Actinomycetes</taxon>
        <taxon>Micrococcales</taxon>
        <taxon>Kytococcaceae</taxon>
        <taxon>Kytococcus</taxon>
    </lineage>
</organism>
<keyword evidence="5 6" id="KW-0472">Membrane</keyword>
<evidence type="ECO:0000256" key="5">
    <source>
        <dbReference type="ARBA" id="ARBA00023136"/>
    </source>
</evidence>
<feature type="transmembrane region" description="Helical" evidence="6">
    <location>
        <begin position="6"/>
        <end position="26"/>
    </location>
</feature>
<feature type="transmembrane region" description="Helical" evidence="6">
    <location>
        <begin position="177"/>
        <end position="197"/>
    </location>
</feature>
<dbReference type="Pfam" id="PF01810">
    <property type="entry name" value="LysE"/>
    <property type="match status" value="1"/>
</dbReference>